<keyword evidence="4 5" id="KW-0472">Membrane</keyword>
<dbReference type="Pfam" id="PF04750">
    <property type="entry name" value="Far-17a_AIG1"/>
    <property type="match status" value="1"/>
</dbReference>
<evidence type="ECO:0000256" key="2">
    <source>
        <dbReference type="ARBA" id="ARBA00022692"/>
    </source>
</evidence>
<evidence type="ECO:0000313" key="7">
    <source>
        <dbReference type="Proteomes" id="UP001308179"/>
    </source>
</evidence>
<keyword evidence="7" id="KW-1185">Reference proteome</keyword>
<feature type="transmembrane region" description="Helical" evidence="5">
    <location>
        <begin position="219"/>
        <end position="238"/>
    </location>
</feature>
<reference evidence="6 7" key="1">
    <citation type="submission" date="2023-08" db="EMBL/GenBank/DDBJ databases">
        <title>Black Yeasts Isolated from many extreme environments.</title>
        <authorList>
            <person name="Coleine C."/>
            <person name="Stajich J.E."/>
            <person name="Selbmann L."/>
        </authorList>
    </citation>
    <scope>NUCLEOTIDE SEQUENCE [LARGE SCALE GENOMIC DNA]</scope>
    <source>
        <strain evidence="6 7">CCFEE 5386</strain>
    </source>
</reference>
<dbReference type="EMBL" id="JAVRRR010000411">
    <property type="protein sequence ID" value="KAK5142574.1"/>
    <property type="molecule type" value="Genomic_DNA"/>
</dbReference>
<feature type="non-terminal residue" evidence="6">
    <location>
        <position position="308"/>
    </location>
</feature>
<gene>
    <name evidence="6" type="ORF">LTR32_005105</name>
</gene>
<feature type="transmembrane region" description="Helical" evidence="5">
    <location>
        <begin position="88"/>
        <end position="106"/>
    </location>
</feature>
<evidence type="ECO:0000256" key="5">
    <source>
        <dbReference type="SAM" id="Phobius"/>
    </source>
</evidence>
<organism evidence="6 7">
    <name type="scientific">Rachicladosporium monterosium</name>
    <dbReference type="NCBI Taxonomy" id="1507873"/>
    <lineage>
        <taxon>Eukaryota</taxon>
        <taxon>Fungi</taxon>
        <taxon>Dikarya</taxon>
        <taxon>Ascomycota</taxon>
        <taxon>Pezizomycotina</taxon>
        <taxon>Dothideomycetes</taxon>
        <taxon>Dothideomycetidae</taxon>
        <taxon>Cladosporiales</taxon>
        <taxon>Cladosporiaceae</taxon>
        <taxon>Rachicladosporium</taxon>
    </lineage>
</organism>
<evidence type="ECO:0000313" key="6">
    <source>
        <dbReference type="EMBL" id="KAK5142574.1"/>
    </source>
</evidence>
<proteinExistence type="predicted"/>
<evidence type="ECO:0000256" key="4">
    <source>
        <dbReference type="ARBA" id="ARBA00023136"/>
    </source>
</evidence>
<feature type="transmembrane region" description="Helical" evidence="5">
    <location>
        <begin position="118"/>
        <end position="142"/>
    </location>
</feature>
<evidence type="ECO:0000256" key="1">
    <source>
        <dbReference type="ARBA" id="ARBA00004127"/>
    </source>
</evidence>
<evidence type="ECO:0000256" key="3">
    <source>
        <dbReference type="ARBA" id="ARBA00022989"/>
    </source>
</evidence>
<protein>
    <recommendedName>
        <fullName evidence="8">FAR-17a/AIG1-like protein</fullName>
    </recommendedName>
</protein>
<comment type="caution">
    <text evidence="6">The sequence shown here is derived from an EMBL/GenBank/DDBJ whole genome shotgun (WGS) entry which is preliminary data.</text>
</comment>
<evidence type="ECO:0008006" key="8">
    <source>
        <dbReference type="Google" id="ProtNLM"/>
    </source>
</evidence>
<dbReference type="PANTHER" id="PTHR10989">
    <property type="entry name" value="ANDROGEN-INDUCED PROTEIN 1-RELATED"/>
    <property type="match status" value="1"/>
</dbReference>
<accession>A0ABR0L2S6</accession>
<name>A0ABR0L2S6_9PEZI</name>
<dbReference type="InterPro" id="IPR006838">
    <property type="entry name" value="ADTRP_AIG1"/>
</dbReference>
<comment type="subcellular location">
    <subcellularLocation>
        <location evidence="1">Endomembrane system</location>
        <topology evidence="1">Multi-pass membrane protein</topology>
    </subcellularLocation>
</comment>
<feature type="transmembrane region" description="Helical" evidence="5">
    <location>
        <begin position="154"/>
        <end position="173"/>
    </location>
</feature>
<sequence length="308" mass="34303">MTQEIEMQEPAIDGARCQQFWFDHMLTPHPYLRYGRRLRKIAGETASPAKTGSAFPRLLRPPPRACRSIVSRTPKPPCLPCRETDGRASQLLGLSSFAYSFAYLILNPDPVSESYGWHLQYLTIIGLSLAAVTFAVGLLADLTMSARLFAVKNLLSVASAPMECLISMLYWGLRAIDPKLVLPSWQPPLPISVDLSFHAVPALTLVADLLFFSPPYTVAFLPAFGLSSCIAFGYWLWIERCYHYNRFYPYPLFTVLDTTQRIGLFASSALLMALSTAALVWVYHVVNGKEEIALANGHARAPEERDGD</sequence>
<feature type="transmembrane region" description="Helical" evidence="5">
    <location>
        <begin position="262"/>
        <end position="283"/>
    </location>
</feature>
<dbReference type="Proteomes" id="UP001308179">
    <property type="component" value="Unassembled WGS sequence"/>
</dbReference>
<keyword evidence="2 5" id="KW-0812">Transmembrane</keyword>
<keyword evidence="3 5" id="KW-1133">Transmembrane helix</keyword>
<dbReference type="PANTHER" id="PTHR10989:SF16">
    <property type="entry name" value="AT02829P-RELATED"/>
    <property type="match status" value="1"/>
</dbReference>